<evidence type="ECO:0000313" key="1">
    <source>
        <dbReference type="EMBL" id="PNF36845.1"/>
    </source>
</evidence>
<reference evidence="1 2" key="1">
    <citation type="submission" date="2017-12" db="EMBL/GenBank/DDBJ databases">
        <title>Hemimetabolous genomes reveal molecular basis of termite eusociality.</title>
        <authorList>
            <person name="Harrison M.C."/>
            <person name="Jongepier E."/>
            <person name="Robertson H.M."/>
            <person name="Arning N."/>
            <person name="Bitard-Feildel T."/>
            <person name="Chao H."/>
            <person name="Childers C.P."/>
            <person name="Dinh H."/>
            <person name="Doddapaneni H."/>
            <person name="Dugan S."/>
            <person name="Gowin J."/>
            <person name="Greiner C."/>
            <person name="Han Y."/>
            <person name="Hu H."/>
            <person name="Hughes D.S.T."/>
            <person name="Huylmans A.-K."/>
            <person name="Kemena C."/>
            <person name="Kremer L.P.M."/>
            <person name="Lee S.L."/>
            <person name="Lopez-Ezquerra A."/>
            <person name="Mallet L."/>
            <person name="Monroy-Kuhn J.M."/>
            <person name="Moser A."/>
            <person name="Murali S.C."/>
            <person name="Muzny D.M."/>
            <person name="Otani S."/>
            <person name="Piulachs M.-D."/>
            <person name="Poelchau M."/>
            <person name="Qu J."/>
            <person name="Schaub F."/>
            <person name="Wada-Katsumata A."/>
            <person name="Worley K.C."/>
            <person name="Xie Q."/>
            <person name="Ylla G."/>
            <person name="Poulsen M."/>
            <person name="Gibbs R.A."/>
            <person name="Schal C."/>
            <person name="Richards S."/>
            <person name="Belles X."/>
            <person name="Korb J."/>
            <person name="Bornberg-Bauer E."/>
        </authorList>
    </citation>
    <scope>NUCLEOTIDE SEQUENCE [LARGE SCALE GENOMIC DNA]</scope>
    <source>
        <tissue evidence="1">Whole body</tissue>
    </source>
</reference>
<keyword evidence="2" id="KW-1185">Reference proteome</keyword>
<dbReference type="InParanoid" id="A0A2J7R7N4"/>
<evidence type="ECO:0000313" key="2">
    <source>
        <dbReference type="Proteomes" id="UP000235965"/>
    </source>
</evidence>
<name>A0A2J7R7N4_9NEOP</name>
<protein>
    <submittedName>
        <fullName evidence="1">Uncharacterized protein</fullName>
    </submittedName>
</protein>
<dbReference type="AlphaFoldDB" id="A0A2J7R7N4"/>
<sequence>MGNAVGSVALWMDVGVRQKIIFLLDTGSGFDYVNTASQEKAQYTIPLHQCNGNNIRRKNAEIKYTRW</sequence>
<accession>A0A2J7R7N4</accession>
<proteinExistence type="predicted"/>
<organism evidence="1 2">
    <name type="scientific">Cryptotermes secundus</name>
    <dbReference type="NCBI Taxonomy" id="105785"/>
    <lineage>
        <taxon>Eukaryota</taxon>
        <taxon>Metazoa</taxon>
        <taxon>Ecdysozoa</taxon>
        <taxon>Arthropoda</taxon>
        <taxon>Hexapoda</taxon>
        <taxon>Insecta</taxon>
        <taxon>Pterygota</taxon>
        <taxon>Neoptera</taxon>
        <taxon>Polyneoptera</taxon>
        <taxon>Dictyoptera</taxon>
        <taxon>Blattodea</taxon>
        <taxon>Blattoidea</taxon>
        <taxon>Termitoidae</taxon>
        <taxon>Kalotermitidae</taxon>
        <taxon>Cryptotermitinae</taxon>
        <taxon>Cryptotermes</taxon>
    </lineage>
</organism>
<gene>
    <name evidence="1" type="ORF">B7P43_G08878</name>
</gene>
<dbReference type="EMBL" id="NEVH01006727">
    <property type="protein sequence ID" value="PNF36845.1"/>
    <property type="molecule type" value="Genomic_DNA"/>
</dbReference>
<dbReference type="Proteomes" id="UP000235965">
    <property type="component" value="Unassembled WGS sequence"/>
</dbReference>
<comment type="caution">
    <text evidence="1">The sequence shown here is derived from an EMBL/GenBank/DDBJ whole genome shotgun (WGS) entry which is preliminary data.</text>
</comment>